<dbReference type="Proteomes" id="UP000216052">
    <property type="component" value="Chromosome"/>
</dbReference>
<evidence type="ECO:0000313" key="1">
    <source>
        <dbReference type="EMBL" id="XFO73945.1"/>
    </source>
</evidence>
<protein>
    <submittedName>
        <fullName evidence="1">Uncharacterized protein</fullName>
    </submittedName>
</protein>
<gene>
    <name evidence="1" type="ORF">SPACI_040530</name>
</gene>
<name>A0ABZ3J797_SPOA4</name>
<accession>A0ABZ3J797</accession>
<dbReference type="EMBL" id="CP155571">
    <property type="protein sequence ID" value="XFO73945.1"/>
    <property type="molecule type" value="Genomic_DNA"/>
</dbReference>
<proteinExistence type="predicted"/>
<sequence>MATKVTESPAATSFTKQQIISAKRYAERRDLLNVLLADDGSYTHDQVEKLMDEFMKKGVK</sequence>
<dbReference type="RefSeq" id="WP_093797254.1">
    <property type="nucleotide sequence ID" value="NZ_CP155571.1"/>
</dbReference>
<reference evidence="1" key="1">
    <citation type="submission" date="2024-05" db="EMBL/GenBank/DDBJ databases">
        <title>Isolation and characterization of Sporomusa carbonis sp. nov., a carboxydotrophic hydrogenogen in the genus of Sporomusa isolated from a charcoal burning pile.</title>
        <authorList>
            <person name="Boeer T."/>
            <person name="Rosenbaum F."/>
            <person name="Eysell L."/>
            <person name="Mueller V."/>
            <person name="Daniel R."/>
            <person name="Poehlein A."/>
        </authorList>
    </citation>
    <scope>NUCLEOTIDE SEQUENCE [LARGE SCALE GENOMIC DNA]</scope>
    <source>
        <strain evidence="1">DSM 3132</strain>
    </source>
</reference>
<keyword evidence="2" id="KW-1185">Reference proteome</keyword>
<evidence type="ECO:0000313" key="2">
    <source>
        <dbReference type="Proteomes" id="UP000216052"/>
    </source>
</evidence>
<organism evidence="1 2">
    <name type="scientific">Sporomusa acidovorans (strain ATCC 49682 / DSM 3132 / Mol)</name>
    <dbReference type="NCBI Taxonomy" id="1123286"/>
    <lineage>
        <taxon>Bacteria</taxon>
        <taxon>Bacillati</taxon>
        <taxon>Bacillota</taxon>
        <taxon>Negativicutes</taxon>
        <taxon>Selenomonadales</taxon>
        <taxon>Sporomusaceae</taxon>
        <taxon>Sporomusa</taxon>
    </lineage>
</organism>